<dbReference type="GeneID" id="39607433"/>
<dbReference type="Pfam" id="PF00072">
    <property type="entry name" value="Response_reg"/>
    <property type="match status" value="1"/>
</dbReference>
<dbReference type="Pfam" id="PF02518">
    <property type="entry name" value="HATPase_c"/>
    <property type="match status" value="1"/>
</dbReference>
<dbReference type="SUPFAM" id="SSF47384">
    <property type="entry name" value="Homodimeric domain of signal transducing histidine kinase"/>
    <property type="match status" value="1"/>
</dbReference>
<feature type="region of interest" description="Disordered" evidence="3">
    <location>
        <begin position="145"/>
        <end position="174"/>
    </location>
</feature>
<dbReference type="InterPro" id="IPR058846">
    <property type="entry name" value="PAS-like"/>
</dbReference>
<dbReference type="Gene3D" id="3.30.565.10">
    <property type="entry name" value="Histidine kinase-like ATPase, C-terminal domain"/>
    <property type="match status" value="1"/>
</dbReference>
<dbReference type="CDD" id="cd17546">
    <property type="entry name" value="REC_hyHK_CKI1_RcsC-like"/>
    <property type="match status" value="1"/>
</dbReference>
<dbReference type="Gene3D" id="3.40.50.2300">
    <property type="match status" value="1"/>
</dbReference>
<dbReference type="PANTHER" id="PTHR43719:SF30">
    <property type="entry name" value="TWO-COMPONENT SYSTEM RESPONSE REGULATOR"/>
    <property type="match status" value="1"/>
</dbReference>
<evidence type="ECO:0000259" key="4">
    <source>
        <dbReference type="PROSITE" id="PS50109"/>
    </source>
</evidence>
<dbReference type="InterPro" id="IPR003661">
    <property type="entry name" value="HisK_dim/P_dom"/>
</dbReference>
<dbReference type="Proteomes" id="UP000267145">
    <property type="component" value="Unassembled WGS sequence"/>
</dbReference>
<dbReference type="Gene3D" id="3.30.450.20">
    <property type="entry name" value="PAS domain"/>
    <property type="match status" value="3"/>
</dbReference>
<dbReference type="InterPro" id="IPR050956">
    <property type="entry name" value="2C_system_His_kinase"/>
</dbReference>
<dbReference type="NCBIfam" id="TIGR00229">
    <property type="entry name" value="sensory_box"/>
    <property type="match status" value="1"/>
</dbReference>
<dbReference type="CDD" id="cd00082">
    <property type="entry name" value="HisKA"/>
    <property type="match status" value="1"/>
</dbReference>
<feature type="modified residue" description="4-aspartylphosphate" evidence="2">
    <location>
        <position position="1306"/>
    </location>
</feature>
<dbReference type="InterPro" id="IPR005467">
    <property type="entry name" value="His_kinase_dom"/>
</dbReference>
<feature type="region of interest" description="Disordered" evidence="3">
    <location>
        <begin position="1187"/>
        <end position="1217"/>
    </location>
</feature>
<reference evidence="6 7" key="1">
    <citation type="submission" date="2018-10" db="EMBL/GenBank/DDBJ databases">
        <title>Genome sequence of Verticillium nonalfalfae VnAa140.</title>
        <authorList>
            <person name="Stajich J.E."/>
            <person name="Kasson M.T."/>
        </authorList>
    </citation>
    <scope>NUCLEOTIDE SEQUENCE [LARGE SCALE GENOMIC DNA]</scope>
    <source>
        <strain evidence="6 7">VnAa140</strain>
    </source>
</reference>
<dbReference type="InterPro" id="IPR003594">
    <property type="entry name" value="HATPase_dom"/>
</dbReference>
<dbReference type="Pfam" id="PF08447">
    <property type="entry name" value="PAS_3"/>
    <property type="match status" value="1"/>
</dbReference>
<dbReference type="PANTHER" id="PTHR43719">
    <property type="entry name" value="TWO-COMPONENT HISTIDINE KINASE"/>
    <property type="match status" value="1"/>
</dbReference>
<dbReference type="SUPFAM" id="SSF52172">
    <property type="entry name" value="CheY-like"/>
    <property type="match status" value="1"/>
</dbReference>
<feature type="domain" description="Histidine kinase" evidence="4">
    <location>
        <begin position="868"/>
        <end position="1161"/>
    </location>
</feature>
<dbReference type="CDD" id="cd16922">
    <property type="entry name" value="HATPase_EvgS-ArcB-TorS-like"/>
    <property type="match status" value="1"/>
</dbReference>
<dbReference type="PRINTS" id="PR00344">
    <property type="entry name" value="BCTRLSENSOR"/>
</dbReference>
<dbReference type="CDD" id="cd00130">
    <property type="entry name" value="PAS"/>
    <property type="match status" value="1"/>
</dbReference>
<dbReference type="SUPFAM" id="SSF55785">
    <property type="entry name" value="PYP-like sensor domain (PAS domain)"/>
    <property type="match status" value="2"/>
</dbReference>
<keyword evidence="1 2" id="KW-0597">Phosphoprotein</keyword>
<dbReference type="InterPro" id="IPR004358">
    <property type="entry name" value="Sig_transdc_His_kin-like_C"/>
</dbReference>
<dbReference type="InterPro" id="IPR036890">
    <property type="entry name" value="HATPase_C_sf"/>
</dbReference>
<evidence type="ECO:0000256" key="2">
    <source>
        <dbReference type="PROSITE-ProRule" id="PRU00169"/>
    </source>
</evidence>
<dbReference type="InterPro" id="IPR001789">
    <property type="entry name" value="Sig_transdc_resp-reg_receiver"/>
</dbReference>
<evidence type="ECO:0000256" key="1">
    <source>
        <dbReference type="ARBA" id="ARBA00022553"/>
    </source>
</evidence>
<evidence type="ECO:0000256" key="3">
    <source>
        <dbReference type="SAM" id="MobiDB-lite"/>
    </source>
</evidence>
<name>A0A3M9XWU7_9PEZI</name>
<accession>A0A3M9XWU7</accession>
<dbReference type="SUPFAM" id="SSF55874">
    <property type="entry name" value="ATPase domain of HSP90 chaperone/DNA topoisomerase II/histidine kinase"/>
    <property type="match status" value="1"/>
</dbReference>
<evidence type="ECO:0000313" key="6">
    <source>
        <dbReference type="EMBL" id="RNJ52365.1"/>
    </source>
</evidence>
<dbReference type="PROSITE" id="PS50109">
    <property type="entry name" value="HIS_KIN"/>
    <property type="match status" value="1"/>
</dbReference>
<dbReference type="InterPro" id="IPR011006">
    <property type="entry name" value="CheY-like_superfamily"/>
</dbReference>
<keyword evidence="7" id="KW-1185">Reference proteome</keyword>
<sequence length="1397" mass="155413">MDPPRQALWPIGLLEPDPRPSFLVQLPASSDAVTDATVVYQNPALASHGDLQSTVALLPVQRGEPFWSWIINPEVDGAGSPSFSFRGSIWTKIVLQIRWIIVGSNEIHPPETSAVLGVPSISRVQSSQMRLDGLDHLNRSMTKSQFTESAPTMPITNPHLEPDKPRPARVPSEPNQKATEIAHGQESFLEIVEATDWNSTPLGPMDSWPPLLQQTYSQMLCNSQPTAIYWGEDFTTVYNEAFSLLVGSRHPSTLGKPMQDVFPDMAGQIQKLMDTSVKKQRASNEDETRFFVDTPSRPPLETYLKWSIVPLTQDNKCYGFVHHISETTLYQLFRRRIKMLVNMGEELGTAKDVKSLWGKLINEFASYEPAYDIPLAILYSIEKDESVHEGTTTKYASSRICHFEGALGVPPGHPITPEQLRLSEADDGLAPQIRRALRGRKPLLISEADGSLPKHLLQGLQWRGFGDPCDLAIVLPIRPTRDEEEMGVLILGLNPRRPYDDAYKLYIRLLNQKLSMSLACTVLLQEERRRGRTAAEQAAYDHAMLKEKLAYQMKETIEYTRLFQTVSEFIPNGFSIGDHQGNITFANRLWYRITGYPEGPVSNAGFLACVLEEDRPKIREAYERLKSRDEVDFEFRIREADHKEEPMRVQSPFENAGLDLAAAAQDRTERHVMAQAKAERAGDGTIIRTFTCLTDVTAHKKVADEAIMRAQQAGNLKRMAELATVGMFDMDMSGRLLGANNVFFELCGLAKVNPLKVVVRPWSTCVVEEDLPILSESLARLSRDAKPQVAEIRLKTTWIAQDVAGNSITAPRWVNATFMPVRDSDGVVQSFTGCLSDVSLPKWQLELETERKEEAIDSKRQQDNFIDMTSHEMRNPLSAIIHCSDAIIASLAKGQELLEHGPRSPRSPRSASSATDSHGDGQVDLSQLITDSIDNAETIVACAQHQKRIVDDILTMSKLDSKLLAVTPCTVNPVLIGQEALRMFDVEARRVDIDLTMTVDQSYKGLGYEYLDLDPSRVKQVLINLLTNALKFTKSGSTRNVSVSMKGSRERPTNETSPVTFIPRSCEEDSEYEQPALEGRDNPVYLIFEVKDTGQGLSAAEKANLFNRFVQASSRTHVKYGGSGLGLFISRRLTELQRGAIGVSSLPGVGSTFAFYIEAYVPTEEARQEAEFATDAARTSPLIFGTPSPGQSAAGHRVTKARTPSVTQRPKRQVGNPRDRRLDGILVVEDNLINQQITRRGLHDRGFRVDVANHGLEALEKLAESVAQRRVQERREEAGDGDVAVKTTTTAEAGSVPLVINLILMDIEMPIQDGLTCTRHIRAMEKEGKLFCGDDGGRIPIIAVSANARPEQMQQAREAGCDDVLVKPYRMPELIEKMHVVVRRVRALSSAAAVRQG</sequence>
<evidence type="ECO:0008006" key="8">
    <source>
        <dbReference type="Google" id="ProtNLM"/>
    </source>
</evidence>
<feature type="region of interest" description="Disordered" evidence="3">
    <location>
        <begin position="899"/>
        <end position="921"/>
    </location>
</feature>
<dbReference type="InterPro" id="IPR036097">
    <property type="entry name" value="HisK_dim/P_sf"/>
</dbReference>
<dbReference type="RefSeq" id="XP_028490523.1">
    <property type="nucleotide sequence ID" value="XM_028637931.1"/>
</dbReference>
<comment type="caution">
    <text evidence="6">The sequence shown here is derived from an EMBL/GenBank/DDBJ whole genome shotgun (WGS) entry which is preliminary data.</text>
</comment>
<feature type="region of interest" description="Disordered" evidence="3">
    <location>
        <begin position="1041"/>
        <end position="1061"/>
    </location>
</feature>
<proteinExistence type="predicted"/>
<dbReference type="InterPro" id="IPR035965">
    <property type="entry name" value="PAS-like_dom_sf"/>
</dbReference>
<dbReference type="Gene3D" id="1.10.287.130">
    <property type="match status" value="1"/>
</dbReference>
<protein>
    <recommendedName>
        <fullName evidence="8">Hsp90-like protein</fullName>
    </recommendedName>
</protein>
<dbReference type="InterPro" id="IPR013655">
    <property type="entry name" value="PAS_fold_3"/>
</dbReference>
<dbReference type="GO" id="GO:0000155">
    <property type="term" value="F:phosphorelay sensor kinase activity"/>
    <property type="evidence" value="ECO:0007669"/>
    <property type="project" value="InterPro"/>
</dbReference>
<dbReference type="PROSITE" id="PS50110">
    <property type="entry name" value="RESPONSE_REGULATORY"/>
    <property type="match status" value="1"/>
</dbReference>
<dbReference type="Pfam" id="PF26131">
    <property type="entry name" value="PAS-like"/>
    <property type="match status" value="1"/>
</dbReference>
<dbReference type="SMART" id="SM00448">
    <property type="entry name" value="REC"/>
    <property type="match status" value="1"/>
</dbReference>
<dbReference type="InterPro" id="IPR000014">
    <property type="entry name" value="PAS"/>
</dbReference>
<organism evidence="6 7">
    <name type="scientific">Verticillium nonalfalfae</name>
    <dbReference type="NCBI Taxonomy" id="1051616"/>
    <lineage>
        <taxon>Eukaryota</taxon>
        <taxon>Fungi</taxon>
        <taxon>Dikarya</taxon>
        <taxon>Ascomycota</taxon>
        <taxon>Pezizomycotina</taxon>
        <taxon>Sordariomycetes</taxon>
        <taxon>Hypocreomycetidae</taxon>
        <taxon>Glomerellales</taxon>
        <taxon>Plectosphaerellaceae</taxon>
        <taxon>Verticillium</taxon>
    </lineage>
</organism>
<dbReference type="STRING" id="1051616.A0A3M9XWU7"/>
<feature type="domain" description="Response regulatory" evidence="5">
    <location>
        <begin position="1224"/>
        <end position="1382"/>
    </location>
</feature>
<dbReference type="SMART" id="SM00091">
    <property type="entry name" value="PAS"/>
    <property type="match status" value="3"/>
</dbReference>
<gene>
    <name evidence="6" type="ORF">D7B24_003744</name>
</gene>
<dbReference type="SMART" id="SM00387">
    <property type="entry name" value="HATPase_c"/>
    <property type="match status" value="1"/>
</dbReference>
<dbReference type="EMBL" id="RBVV01000209">
    <property type="protein sequence ID" value="RNJ52365.1"/>
    <property type="molecule type" value="Genomic_DNA"/>
</dbReference>
<evidence type="ECO:0000313" key="7">
    <source>
        <dbReference type="Proteomes" id="UP000267145"/>
    </source>
</evidence>
<evidence type="ECO:0000259" key="5">
    <source>
        <dbReference type="PROSITE" id="PS50110"/>
    </source>
</evidence>
<dbReference type="SMART" id="SM00388">
    <property type="entry name" value="HisKA"/>
    <property type="match status" value="1"/>
</dbReference>